<sequence length="322" mass="37428">MGTTWLFVFYNYFNIDITVFIDLTEIIQLQFPFFALVLLYIVVYASLIQATAGHVNVYGYGAKKRVALRIERFRQHRIYRNAGDFGRNLIDPFIRNSLRIRTNHISNLTQMLIYISICSILLFASIHIDTEASIDNYVIRDLLILSFVLVILFYLIHGTFRRVFNESKGEGLTLEFKLQTFSIAFLVLVIGMGIIYNRALAYDTKHGSPPLIVRMLMKGKSLVSATSSFQSDTVMVYVGQTKNYVFLYNRKNEQGHVIPRSEILDIQFSESPSTIRRRQEWTRRNSTWYWGDVMPYFTKLFTISQRPALIPNVPARLPKSRE</sequence>
<feature type="transmembrane region" description="Helical" evidence="1">
    <location>
        <begin position="31"/>
        <end position="52"/>
    </location>
</feature>
<feature type="transmembrane region" description="Helical" evidence="1">
    <location>
        <begin position="176"/>
        <end position="196"/>
    </location>
</feature>
<evidence type="ECO:0000256" key="1">
    <source>
        <dbReference type="SAM" id="Phobius"/>
    </source>
</evidence>
<keyword evidence="3" id="KW-1185">Reference proteome</keyword>
<evidence type="ECO:0000313" key="3">
    <source>
        <dbReference type="Proteomes" id="UP000597617"/>
    </source>
</evidence>
<feature type="transmembrane region" description="Helical" evidence="1">
    <location>
        <begin position="108"/>
        <end position="126"/>
    </location>
</feature>
<organism evidence="2 3">
    <name type="scientific">Hymenobacter jeongseonensis</name>
    <dbReference type="NCBI Taxonomy" id="2791027"/>
    <lineage>
        <taxon>Bacteria</taxon>
        <taxon>Pseudomonadati</taxon>
        <taxon>Bacteroidota</taxon>
        <taxon>Cytophagia</taxon>
        <taxon>Cytophagales</taxon>
        <taxon>Hymenobacteraceae</taxon>
        <taxon>Hymenobacter</taxon>
    </lineage>
</organism>
<keyword evidence="1" id="KW-1133">Transmembrane helix</keyword>
<accession>A0ABS0IGI0</accession>
<comment type="caution">
    <text evidence="2">The sequence shown here is derived from an EMBL/GenBank/DDBJ whole genome shotgun (WGS) entry which is preliminary data.</text>
</comment>
<dbReference type="Proteomes" id="UP000597617">
    <property type="component" value="Unassembled WGS sequence"/>
</dbReference>
<reference evidence="2 3" key="1">
    <citation type="submission" date="2020-11" db="EMBL/GenBank/DDBJ databases">
        <authorList>
            <person name="Kim M.K."/>
        </authorList>
    </citation>
    <scope>NUCLEOTIDE SEQUENCE [LARGE SCALE GENOMIC DNA]</scope>
    <source>
        <strain evidence="2 3">BT683</strain>
    </source>
</reference>
<keyword evidence="1" id="KW-0472">Membrane</keyword>
<keyword evidence="1" id="KW-0812">Transmembrane</keyword>
<gene>
    <name evidence="2" type="ORF">I2I05_08635</name>
</gene>
<proteinExistence type="predicted"/>
<feature type="transmembrane region" description="Helical" evidence="1">
    <location>
        <begin position="138"/>
        <end position="156"/>
    </location>
</feature>
<name>A0ABS0IGI0_9BACT</name>
<dbReference type="EMBL" id="JADQDQ010000003">
    <property type="protein sequence ID" value="MBF9237463.1"/>
    <property type="molecule type" value="Genomic_DNA"/>
</dbReference>
<evidence type="ECO:0000313" key="2">
    <source>
        <dbReference type="EMBL" id="MBF9237463.1"/>
    </source>
</evidence>
<protein>
    <submittedName>
        <fullName evidence="2">Uncharacterized protein</fullName>
    </submittedName>
</protein>